<name>A0A0E9XKY4_ANGAN</name>
<reference evidence="1" key="1">
    <citation type="submission" date="2014-11" db="EMBL/GenBank/DDBJ databases">
        <authorList>
            <person name="Amaro Gonzalez C."/>
        </authorList>
    </citation>
    <scope>NUCLEOTIDE SEQUENCE</scope>
</reference>
<evidence type="ECO:0000313" key="1">
    <source>
        <dbReference type="EMBL" id="JAI02496.1"/>
    </source>
</evidence>
<sequence>MQNKKLAKHFFSFLGARSYYNKMGQHNKGPRSENRCDTATLYCLDVGSVTKIAC</sequence>
<dbReference type="AlphaFoldDB" id="A0A0E9XKY4"/>
<dbReference type="EMBL" id="GBXM01006082">
    <property type="protein sequence ID" value="JAI02496.1"/>
    <property type="molecule type" value="Transcribed_RNA"/>
</dbReference>
<organism evidence="1">
    <name type="scientific">Anguilla anguilla</name>
    <name type="common">European freshwater eel</name>
    <name type="synonym">Muraena anguilla</name>
    <dbReference type="NCBI Taxonomy" id="7936"/>
    <lineage>
        <taxon>Eukaryota</taxon>
        <taxon>Metazoa</taxon>
        <taxon>Chordata</taxon>
        <taxon>Craniata</taxon>
        <taxon>Vertebrata</taxon>
        <taxon>Euteleostomi</taxon>
        <taxon>Actinopterygii</taxon>
        <taxon>Neopterygii</taxon>
        <taxon>Teleostei</taxon>
        <taxon>Anguilliformes</taxon>
        <taxon>Anguillidae</taxon>
        <taxon>Anguilla</taxon>
    </lineage>
</organism>
<proteinExistence type="predicted"/>
<reference evidence="1" key="2">
    <citation type="journal article" date="2015" name="Fish Shellfish Immunol.">
        <title>Early steps in the European eel (Anguilla anguilla)-Vibrio vulnificus interaction in the gills: Role of the RtxA13 toxin.</title>
        <authorList>
            <person name="Callol A."/>
            <person name="Pajuelo D."/>
            <person name="Ebbesson L."/>
            <person name="Teles M."/>
            <person name="MacKenzie S."/>
            <person name="Amaro C."/>
        </authorList>
    </citation>
    <scope>NUCLEOTIDE SEQUENCE</scope>
</reference>
<accession>A0A0E9XKY4</accession>
<protein>
    <submittedName>
        <fullName evidence="1">Uncharacterized protein</fullName>
    </submittedName>
</protein>